<dbReference type="PANTHER" id="PTHR43289:SF6">
    <property type="entry name" value="SERINE_THREONINE-PROTEIN KINASE NEKL-3"/>
    <property type="match status" value="1"/>
</dbReference>
<dbReference type="InterPro" id="IPR011009">
    <property type="entry name" value="Kinase-like_dom_sf"/>
</dbReference>
<keyword evidence="4" id="KW-0067">ATP-binding</keyword>
<dbReference type="CDD" id="cd14014">
    <property type="entry name" value="STKc_PknB_like"/>
    <property type="match status" value="1"/>
</dbReference>
<dbReference type="EMBL" id="QFQP01000003">
    <property type="protein sequence ID" value="PZR16723.1"/>
    <property type="molecule type" value="Genomic_DNA"/>
</dbReference>
<proteinExistence type="predicted"/>
<keyword evidence="2" id="KW-0547">Nucleotide-binding</keyword>
<dbReference type="GO" id="GO:0005524">
    <property type="term" value="F:ATP binding"/>
    <property type="evidence" value="ECO:0007669"/>
    <property type="project" value="UniProtKB-KW"/>
</dbReference>
<feature type="region of interest" description="Disordered" evidence="5">
    <location>
        <begin position="335"/>
        <end position="413"/>
    </location>
</feature>
<dbReference type="InterPro" id="IPR000719">
    <property type="entry name" value="Prot_kinase_dom"/>
</dbReference>
<organism evidence="8 9">
    <name type="scientific">Archangium gephyra</name>
    <dbReference type="NCBI Taxonomy" id="48"/>
    <lineage>
        <taxon>Bacteria</taxon>
        <taxon>Pseudomonadati</taxon>
        <taxon>Myxococcota</taxon>
        <taxon>Myxococcia</taxon>
        <taxon>Myxococcales</taxon>
        <taxon>Cystobacterineae</taxon>
        <taxon>Archangiaceae</taxon>
        <taxon>Archangium</taxon>
    </lineage>
</organism>
<dbReference type="PROSITE" id="PS50011">
    <property type="entry name" value="PROTEIN_KINASE_DOM"/>
    <property type="match status" value="1"/>
</dbReference>
<dbReference type="Pfam" id="PF00069">
    <property type="entry name" value="Pkinase"/>
    <property type="match status" value="1"/>
</dbReference>
<dbReference type="InterPro" id="IPR008266">
    <property type="entry name" value="Tyr_kinase_AS"/>
</dbReference>
<feature type="transmembrane region" description="Helical" evidence="6">
    <location>
        <begin position="419"/>
        <end position="439"/>
    </location>
</feature>
<evidence type="ECO:0000259" key="7">
    <source>
        <dbReference type="PROSITE" id="PS50011"/>
    </source>
</evidence>
<keyword evidence="3 8" id="KW-0418">Kinase</keyword>
<keyword evidence="1" id="KW-0808">Transferase</keyword>
<sequence>MWGPFVVSLETYGRYQLLKKLATGGMAQIYLARQVGPEGFEKLLVVKRILPHLAENEDFITMFLDEARIAARLNHPNIVQIFDLGAQDDSYFIAMEFIHGEDVRRVWKHAERQGKPIPIPLMCRIIIDACAGLDYAHKKADQQGRPLGIVHRDISPQNILVSFEGGVKVVDFGIAKAADQATVTRSGVLKGKYSYMSPEQAGGQHIDSRTDIFALGVVLYELLTGTRLFKRATDIQTLNAVTECAIAPPSQVNSRLPRDLDAIVMKALAKNRDDRFSEARELAHELEHWLLNNKLPSSSSALAAFMHDAYGERLAREQEEGRLLIETADGSRNDDLLLERATPTGEFKSKRASRATGSLAKAKRDPEVTTAERGPGRSGSISRKQLERALEQRPVPQTSHPTEASMPTQNTGGSGKGPLLVVIALVALAVLGVVGWLLMQGTTSKDALLQITSSPEDASVRIGDRELCRTPCASVVVAPGEAQLAIVKDGFVSQTRQVSFHAGVQENLGEVKLVKVDDGVPTPTPEPEIVSVKFESAPPGAALTVNGQPVGTTPFSADFHPGTGISVSLTLAGFVDVEDRFEVSAGTEPRRYVLVPVKKRAPPDVKPPPVEVKPPPATVRATVRFFGEQATVECPRANFKGETPPADKLLPVGEFSCTFTNVEGRSQTKVVRVEPNVINKVRISFE</sequence>
<keyword evidence="6" id="KW-1133">Transmembrane helix</keyword>
<evidence type="ECO:0000256" key="2">
    <source>
        <dbReference type="ARBA" id="ARBA00022741"/>
    </source>
</evidence>
<protein>
    <submittedName>
        <fullName evidence="8">Serine/threonine protein kinase</fullName>
    </submittedName>
</protein>
<dbReference type="PANTHER" id="PTHR43289">
    <property type="entry name" value="MITOGEN-ACTIVATED PROTEIN KINASE KINASE KINASE 20-RELATED"/>
    <property type="match status" value="1"/>
</dbReference>
<evidence type="ECO:0000313" key="9">
    <source>
        <dbReference type="Proteomes" id="UP000249061"/>
    </source>
</evidence>
<dbReference type="PROSITE" id="PS00109">
    <property type="entry name" value="PROTEIN_KINASE_TYR"/>
    <property type="match status" value="1"/>
</dbReference>
<feature type="compositionally biased region" description="Polar residues" evidence="5">
    <location>
        <begin position="395"/>
        <end position="411"/>
    </location>
</feature>
<accession>A0A2W5TTV8</accession>
<dbReference type="GO" id="GO:0004674">
    <property type="term" value="F:protein serine/threonine kinase activity"/>
    <property type="evidence" value="ECO:0007669"/>
    <property type="project" value="UniProtKB-KW"/>
</dbReference>
<dbReference type="Gene3D" id="3.30.200.20">
    <property type="entry name" value="Phosphorylase Kinase, domain 1"/>
    <property type="match status" value="1"/>
</dbReference>
<dbReference type="Pfam" id="PF08308">
    <property type="entry name" value="PEGA"/>
    <property type="match status" value="2"/>
</dbReference>
<reference evidence="8 9" key="1">
    <citation type="submission" date="2017-08" db="EMBL/GenBank/DDBJ databases">
        <title>Infants hospitalized years apart are colonized by the same room-sourced microbial strains.</title>
        <authorList>
            <person name="Brooks B."/>
            <person name="Olm M.R."/>
            <person name="Firek B.A."/>
            <person name="Baker R."/>
            <person name="Thomas B.C."/>
            <person name="Morowitz M.J."/>
            <person name="Banfield J.F."/>
        </authorList>
    </citation>
    <scope>NUCLEOTIDE SEQUENCE [LARGE SCALE GENOMIC DNA]</scope>
    <source>
        <strain evidence="8">S2_003_000_R2_14</strain>
    </source>
</reference>
<keyword evidence="6" id="KW-0472">Membrane</keyword>
<evidence type="ECO:0000256" key="6">
    <source>
        <dbReference type="SAM" id="Phobius"/>
    </source>
</evidence>
<comment type="caution">
    <text evidence="8">The sequence shown here is derived from an EMBL/GenBank/DDBJ whole genome shotgun (WGS) entry which is preliminary data.</text>
</comment>
<feature type="domain" description="Protein kinase" evidence="7">
    <location>
        <begin position="15"/>
        <end position="291"/>
    </location>
</feature>
<dbReference type="InterPro" id="IPR013229">
    <property type="entry name" value="PEGA"/>
</dbReference>
<evidence type="ECO:0000313" key="8">
    <source>
        <dbReference type="EMBL" id="PZR16723.1"/>
    </source>
</evidence>
<dbReference type="Proteomes" id="UP000249061">
    <property type="component" value="Unassembled WGS sequence"/>
</dbReference>
<dbReference type="Gene3D" id="1.10.510.10">
    <property type="entry name" value="Transferase(Phosphotransferase) domain 1"/>
    <property type="match status" value="1"/>
</dbReference>
<keyword evidence="8" id="KW-0723">Serine/threonine-protein kinase</keyword>
<evidence type="ECO:0000256" key="3">
    <source>
        <dbReference type="ARBA" id="ARBA00022777"/>
    </source>
</evidence>
<dbReference type="AlphaFoldDB" id="A0A2W5TTV8"/>
<evidence type="ECO:0000256" key="1">
    <source>
        <dbReference type="ARBA" id="ARBA00022679"/>
    </source>
</evidence>
<gene>
    <name evidence="8" type="ORF">DI536_06090</name>
</gene>
<dbReference type="SUPFAM" id="SSF56112">
    <property type="entry name" value="Protein kinase-like (PK-like)"/>
    <property type="match status" value="1"/>
</dbReference>
<evidence type="ECO:0000256" key="5">
    <source>
        <dbReference type="SAM" id="MobiDB-lite"/>
    </source>
</evidence>
<keyword evidence="6" id="KW-0812">Transmembrane</keyword>
<name>A0A2W5TTV8_9BACT</name>
<evidence type="ECO:0000256" key="4">
    <source>
        <dbReference type="ARBA" id="ARBA00022840"/>
    </source>
</evidence>